<feature type="region of interest" description="Disordered" evidence="2">
    <location>
        <begin position="1"/>
        <end position="27"/>
    </location>
</feature>
<dbReference type="InterPro" id="IPR037133">
    <property type="entry name" value="THP_succinylTrfase_N_sf"/>
</dbReference>
<dbReference type="Pfam" id="PF14805">
    <property type="entry name" value="THDPS_N_2"/>
    <property type="match status" value="1"/>
</dbReference>
<proteinExistence type="inferred from homology"/>
<keyword evidence="5" id="KW-1185">Reference proteome</keyword>
<dbReference type="Proteomes" id="UP000647241">
    <property type="component" value="Unassembled WGS sequence"/>
</dbReference>
<dbReference type="EMBL" id="BMGT01000001">
    <property type="protein sequence ID" value="GGG67947.1"/>
    <property type="molecule type" value="Genomic_DNA"/>
</dbReference>
<protein>
    <submittedName>
        <fullName evidence="4">2,3,4,5-tetrahydropyridine-2,6-dicarboxylate N-succinyltransferase</fullName>
    </submittedName>
</protein>
<reference evidence="4" key="1">
    <citation type="journal article" date="2014" name="Int. J. Syst. Evol. Microbiol.">
        <title>Complete genome sequence of Corynebacterium casei LMG S-19264T (=DSM 44701T), isolated from a smear-ripened cheese.</title>
        <authorList>
            <consortium name="US DOE Joint Genome Institute (JGI-PGF)"/>
            <person name="Walter F."/>
            <person name="Albersmeier A."/>
            <person name="Kalinowski J."/>
            <person name="Ruckert C."/>
        </authorList>
    </citation>
    <scope>NUCLEOTIDE SEQUENCE</scope>
    <source>
        <strain evidence="4">CGMCC 1.12997</strain>
    </source>
</reference>
<dbReference type="InterPro" id="IPR011004">
    <property type="entry name" value="Trimer_LpxA-like_sf"/>
</dbReference>
<sequence length="289" mass="30887">MSAQPFTMPSDPRQTPDTSNPEPTSSTSWADVLYDRYHLFQSAEADSIERQAILIEILCAIEHGQLRVAEPNPSGGWMVRGWVKQALVALSSSGTIATQTGPLPGTEMTMLGWRETRELETRVPAGSHLRRGCYLAPGVSIMPPSTIQAGAWLGSGVRVDSHVLVGSCAQIGEHVVLGCGTMIGGIILPEPALPIILETRVLVGGNCGLYGSLWIGEHAILRPGTIIQASEGVYDSTTGEWLRPNPDAVLRIPSRAELGMGLPPLEHARNGVQRLAPIIFNYAVASDAV</sequence>
<accession>A0A917H5D1</accession>
<name>A0A917H5D1_9BACT</name>
<evidence type="ECO:0000313" key="4">
    <source>
        <dbReference type="EMBL" id="GGG67947.1"/>
    </source>
</evidence>
<reference evidence="4" key="2">
    <citation type="submission" date="2020-09" db="EMBL/GenBank/DDBJ databases">
        <authorList>
            <person name="Sun Q."/>
            <person name="Zhou Y."/>
        </authorList>
    </citation>
    <scope>NUCLEOTIDE SEQUENCE</scope>
    <source>
        <strain evidence="4">CGMCC 1.12997</strain>
    </source>
</reference>
<evidence type="ECO:0000259" key="3">
    <source>
        <dbReference type="Pfam" id="PF14805"/>
    </source>
</evidence>
<comment type="similarity">
    <text evidence="1">Belongs to the transferase hexapeptide repeat family.</text>
</comment>
<evidence type="ECO:0000256" key="1">
    <source>
        <dbReference type="ARBA" id="ARBA00007274"/>
    </source>
</evidence>
<comment type="caution">
    <text evidence="4">The sequence shown here is derived from an EMBL/GenBank/DDBJ whole genome shotgun (WGS) entry which is preliminary data.</text>
</comment>
<dbReference type="Gene3D" id="1.10.166.10">
    <property type="entry name" value="Tetrahydrodipicolinate-N-succinyltransferase, N-terminal domain"/>
    <property type="match status" value="1"/>
</dbReference>
<dbReference type="RefSeq" id="WP_188552767.1">
    <property type="nucleotide sequence ID" value="NZ_BMGT01000001.1"/>
</dbReference>
<dbReference type="Gene3D" id="2.160.10.10">
    <property type="entry name" value="Hexapeptide repeat proteins"/>
    <property type="match status" value="1"/>
</dbReference>
<feature type="domain" description="Tetrahydrodipicolinate-N-succinyltransferase chain A" evidence="3">
    <location>
        <begin position="33"/>
        <end position="87"/>
    </location>
</feature>
<dbReference type="AlphaFoldDB" id="A0A917H5D1"/>
<dbReference type="SUPFAM" id="SSF51161">
    <property type="entry name" value="Trimeric LpxA-like enzymes"/>
    <property type="match status" value="1"/>
</dbReference>
<evidence type="ECO:0000313" key="5">
    <source>
        <dbReference type="Proteomes" id="UP000647241"/>
    </source>
</evidence>
<evidence type="ECO:0000256" key="2">
    <source>
        <dbReference type="SAM" id="MobiDB-lite"/>
    </source>
</evidence>
<gene>
    <name evidence="4" type="primary">dapD</name>
    <name evidence="4" type="ORF">GCM10011585_07340</name>
</gene>
<organism evidence="4 5">
    <name type="scientific">Edaphobacter dinghuensis</name>
    <dbReference type="NCBI Taxonomy" id="1560005"/>
    <lineage>
        <taxon>Bacteria</taxon>
        <taxon>Pseudomonadati</taxon>
        <taxon>Acidobacteriota</taxon>
        <taxon>Terriglobia</taxon>
        <taxon>Terriglobales</taxon>
        <taxon>Acidobacteriaceae</taxon>
        <taxon>Edaphobacter</taxon>
    </lineage>
</organism>
<dbReference type="InterPro" id="IPR023180">
    <property type="entry name" value="THP_succinylTrfase_dom1"/>
</dbReference>